<dbReference type="AlphaFoldDB" id="A0A1M4YG29"/>
<dbReference type="OrthoDB" id="9804723at2"/>
<dbReference type="InterPro" id="IPR000639">
    <property type="entry name" value="Epox_hydrolase-like"/>
</dbReference>
<dbReference type="SUPFAM" id="SSF53474">
    <property type="entry name" value="alpha/beta-Hydrolases"/>
    <property type="match status" value="1"/>
</dbReference>
<evidence type="ECO:0000313" key="3">
    <source>
        <dbReference type="EMBL" id="SHF04426.1"/>
    </source>
</evidence>
<dbReference type="PRINTS" id="PR00412">
    <property type="entry name" value="EPOXHYDRLASE"/>
</dbReference>
<dbReference type="PANTHER" id="PTHR43798:SF31">
    <property type="entry name" value="AB HYDROLASE SUPERFAMILY PROTEIN YCLE"/>
    <property type="match status" value="1"/>
</dbReference>
<evidence type="ECO:0000259" key="2">
    <source>
        <dbReference type="Pfam" id="PF00561"/>
    </source>
</evidence>
<dbReference type="Proteomes" id="UP000184533">
    <property type="component" value="Unassembled WGS sequence"/>
</dbReference>
<organism evidence="3 4">
    <name type="scientific">Devosia limi DSM 17137</name>
    <dbReference type="NCBI Taxonomy" id="1121477"/>
    <lineage>
        <taxon>Bacteria</taxon>
        <taxon>Pseudomonadati</taxon>
        <taxon>Pseudomonadota</taxon>
        <taxon>Alphaproteobacteria</taxon>
        <taxon>Hyphomicrobiales</taxon>
        <taxon>Devosiaceae</taxon>
        <taxon>Devosia</taxon>
    </lineage>
</organism>
<dbReference type="EMBL" id="FQVC01000004">
    <property type="protein sequence ID" value="SHF04426.1"/>
    <property type="molecule type" value="Genomic_DNA"/>
</dbReference>
<dbReference type="GO" id="GO:0016787">
    <property type="term" value="F:hydrolase activity"/>
    <property type="evidence" value="ECO:0007669"/>
    <property type="project" value="UniProtKB-KW"/>
</dbReference>
<dbReference type="InterPro" id="IPR000073">
    <property type="entry name" value="AB_hydrolase_1"/>
</dbReference>
<dbReference type="RefSeq" id="WP_143154468.1">
    <property type="nucleotide sequence ID" value="NZ_FQVC01000004.1"/>
</dbReference>
<reference evidence="3 4" key="1">
    <citation type="submission" date="2016-11" db="EMBL/GenBank/DDBJ databases">
        <authorList>
            <person name="Jaros S."/>
            <person name="Januszkiewicz K."/>
            <person name="Wedrychowicz H."/>
        </authorList>
    </citation>
    <scope>NUCLEOTIDE SEQUENCE [LARGE SCALE GENOMIC DNA]</scope>
    <source>
        <strain evidence="3 4">DSM 17137</strain>
    </source>
</reference>
<feature type="domain" description="AB hydrolase-1" evidence="2">
    <location>
        <begin position="25"/>
        <end position="255"/>
    </location>
</feature>
<gene>
    <name evidence="3" type="ORF">SAMN02745223_01659</name>
</gene>
<keyword evidence="1" id="KW-0378">Hydrolase</keyword>
<dbReference type="Pfam" id="PF00561">
    <property type="entry name" value="Abhydrolase_1"/>
    <property type="match status" value="1"/>
</dbReference>
<evidence type="ECO:0000256" key="1">
    <source>
        <dbReference type="ARBA" id="ARBA00022801"/>
    </source>
</evidence>
<evidence type="ECO:0000313" key="4">
    <source>
        <dbReference type="Proteomes" id="UP000184533"/>
    </source>
</evidence>
<dbReference type="PANTHER" id="PTHR43798">
    <property type="entry name" value="MONOACYLGLYCEROL LIPASE"/>
    <property type="match status" value="1"/>
</dbReference>
<accession>A0A1M4YG29</accession>
<dbReference type="PRINTS" id="PR00111">
    <property type="entry name" value="ABHYDROLASE"/>
</dbReference>
<sequence>MLNKTFSLGIGRAKLAGIEAGEGLPVVFLHAGVADKRMWASQIEAVAEEGWQAIAYDRRGYGQTTSPDEVFNHLDDLEALLDARDIHAAVLVGCSMGGGLAIDFALKNPGRVIGLVLVGTSVTGGPYELLDSEQAVVMAEEDAEDRGDRDMLNKVQAHAWLDGPRGPSGRVAGAARELFLDMNSIALNQPELTLEEARPDAWQRVGEVGSPTLLIVGDQDFNYLIQRHEHLSEEMPNAFAVVLEGVAHIPSIERPDLVNPLLLEFLDAVVGGDSDDEDNEDLD</sequence>
<dbReference type="InterPro" id="IPR029058">
    <property type="entry name" value="AB_hydrolase_fold"/>
</dbReference>
<proteinExistence type="predicted"/>
<dbReference type="Gene3D" id="3.40.50.1820">
    <property type="entry name" value="alpha/beta hydrolase"/>
    <property type="match status" value="1"/>
</dbReference>
<name>A0A1M4YG29_9HYPH</name>
<dbReference type="InterPro" id="IPR050266">
    <property type="entry name" value="AB_hydrolase_sf"/>
</dbReference>
<dbReference type="GO" id="GO:0016020">
    <property type="term" value="C:membrane"/>
    <property type="evidence" value="ECO:0007669"/>
    <property type="project" value="TreeGrafter"/>
</dbReference>
<protein>
    <submittedName>
        <fullName evidence="3">Pimeloyl-ACP methyl ester carboxylesterase</fullName>
    </submittedName>
</protein>